<feature type="region of interest" description="Disordered" evidence="1">
    <location>
        <begin position="1"/>
        <end position="23"/>
    </location>
</feature>
<feature type="region of interest" description="Disordered" evidence="1">
    <location>
        <begin position="134"/>
        <end position="155"/>
    </location>
</feature>
<protein>
    <submittedName>
        <fullName evidence="2">Uncharacterized protein</fullName>
    </submittedName>
</protein>
<evidence type="ECO:0000313" key="3">
    <source>
        <dbReference type="Proteomes" id="UP000053257"/>
    </source>
</evidence>
<evidence type="ECO:0000256" key="1">
    <source>
        <dbReference type="SAM" id="MobiDB-lite"/>
    </source>
</evidence>
<keyword evidence="3" id="KW-1185">Reference proteome</keyword>
<gene>
    <name evidence="2" type="ORF">PHLGIDRAFT_122713</name>
</gene>
<evidence type="ECO:0000313" key="2">
    <source>
        <dbReference type="EMBL" id="KIP02161.1"/>
    </source>
</evidence>
<reference evidence="2 3" key="1">
    <citation type="journal article" date="2014" name="PLoS Genet.">
        <title>Analysis of the Phlebiopsis gigantea genome, transcriptome and secretome provides insight into its pioneer colonization strategies of wood.</title>
        <authorList>
            <person name="Hori C."/>
            <person name="Ishida T."/>
            <person name="Igarashi K."/>
            <person name="Samejima M."/>
            <person name="Suzuki H."/>
            <person name="Master E."/>
            <person name="Ferreira P."/>
            <person name="Ruiz-Duenas F.J."/>
            <person name="Held B."/>
            <person name="Canessa P."/>
            <person name="Larrondo L.F."/>
            <person name="Schmoll M."/>
            <person name="Druzhinina I.S."/>
            <person name="Kubicek C.P."/>
            <person name="Gaskell J.A."/>
            <person name="Kersten P."/>
            <person name="St John F."/>
            <person name="Glasner J."/>
            <person name="Sabat G."/>
            <person name="Splinter BonDurant S."/>
            <person name="Syed K."/>
            <person name="Yadav J."/>
            <person name="Mgbeahuruike A.C."/>
            <person name="Kovalchuk A."/>
            <person name="Asiegbu F.O."/>
            <person name="Lackner G."/>
            <person name="Hoffmeister D."/>
            <person name="Rencoret J."/>
            <person name="Gutierrez A."/>
            <person name="Sun H."/>
            <person name="Lindquist E."/>
            <person name="Barry K."/>
            <person name="Riley R."/>
            <person name="Grigoriev I.V."/>
            <person name="Henrissat B."/>
            <person name="Kues U."/>
            <person name="Berka R.M."/>
            <person name="Martinez A.T."/>
            <person name="Covert S.F."/>
            <person name="Blanchette R.A."/>
            <person name="Cullen D."/>
        </authorList>
    </citation>
    <scope>NUCLEOTIDE SEQUENCE [LARGE SCALE GENOMIC DNA]</scope>
    <source>
        <strain evidence="2 3">11061_1 CR5-6</strain>
    </source>
</reference>
<dbReference type="AlphaFoldDB" id="A0A0C3RQM3"/>
<dbReference type="HOGENOM" id="CLU_1696167_0_0_1"/>
<proteinExistence type="predicted"/>
<dbReference type="EMBL" id="KN840697">
    <property type="protein sequence ID" value="KIP02161.1"/>
    <property type="molecule type" value="Genomic_DNA"/>
</dbReference>
<feature type="compositionally biased region" description="Basic and acidic residues" evidence="1">
    <location>
        <begin position="13"/>
        <end position="23"/>
    </location>
</feature>
<organism evidence="2 3">
    <name type="scientific">Phlebiopsis gigantea (strain 11061_1 CR5-6)</name>
    <name type="common">White-rot fungus</name>
    <name type="synonym">Peniophora gigantea</name>
    <dbReference type="NCBI Taxonomy" id="745531"/>
    <lineage>
        <taxon>Eukaryota</taxon>
        <taxon>Fungi</taxon>
        <taxon>Dikarya</taxon>
        <taxon>Basidiomycota</taxon>
        <taxon>Agaricomycotina</taxon>
        <taxon>Agaricomycetes</taxon>
        <taxon>Polyporales</taxon>
        <taxon>Phanerochaetaceae</taxon>
        <taxon>Phlebiopsis</taxon>
    </lineage>
</organism>
<dbReference type="Proteomes" id="UP000053257">
    <property type="component" value="Unassembled WGS sequence"/>
</dbReference>
<sequence>MSEAVSDWSSADEETRRKRKEELAGLVNRTAAEVDEAGTKVLEYIPLGWRSQQLVHIYAELDRNARNIKRSRKKVAYQGHMRYNLGRTCKEPPGGSHRKAYPFMLSHRWLAELPENARNVNEWVRKSDPIWYVPNEDVPNSGSASDGSIPETEEV</sequence>
<accession>A0A0C3RQM3</accession>
<name>A0A0C3RQM3_PHLG1</name>